<accession>M4C4V1</accession>
<sequence>MASRQPSVNGVSANLDDHICPTAVRSELTRVTPIDFESIALTTRPSCLQMSIAEICHHLCPAATPDERQISHDGHDTNLIRATYCCPTHAFTIARTARKPPHKMAMSYHPLGVSRMPDQSQLAHKTMILVNLGHRVSRLQQ</sequence>
<proteinExistence type="predicted"/>
<dbReference type="EMBL" id="JH598258">
    <property type="status" value="NOT_ANNOTATED_CDS"/>
    <property type="molecule type" value="Genomic_DNA"/>
</dbReference>
<dbReference type="Proteomes" id="UP000011713">
    <property type="component" value="Unassembled WGS sequence"/>
</dbReference>
<evidence type="ECO:0000313" key="2">
    <source>
        <dbReference type="Proteomes" id="UP000011713"/>
    </source>
</evidence>
<evidence type="ECO:0000313" key="1">
    <source>
        <dbReference type="EnsemblProtists" id="HpaP814121"/>
    </source>
</evidence>
<dbReference type="HOGENOM" id="CLU_1829050_0_0_1"/>
<keyword evidence="2" id="KW-1185">Reference proteome</keyword>
<reference evidence="2" key="1">
    <citation type="journal article" date="2010" name="Science">
        <title>Signatures of adaptation to obligate biotrophy in the Hyaloperonospora arabidopsidis genome.</title>
        <authorList>
            <person name="Baxter L."/>
            <person name="Tripathy S."/>
            <person name="Ishaque N."/>
            <person name="Boot N."/>
            <person name="Cabral A."/>
            <person name="Kemen E."/>
            <person name="Thines M."/>
            <person name="Ah-Fong A."/>
            <person name="Anderson R."/>
            <person name="Badejoko W."/>
            <person name="Bittner-Eddy P."/>
            <person name="Boore J.L."/>
            <person name="Chibucos M.C."/>
            <person name="Coates M."/>
            <person name="Dehal P."/>
            <person name="Delehaunty K."/>
            <person name="Dong S."/>
            <person name="Downton P."/>
            <person name="Dumas B."/>
            <person name="Fabro G."/>
            <person name="Fronick C."/>
            <person name="Fuerstenberg S.I."/>
            <person name="Fulton L."/>
            <person name="Gaulin E."/>
            <person name="Govers F."/>
            <person name="Hughes L."/>
            <person name="Humphray S."/>
            <person name="Jiang R.H."/>
            <person name="Judelson H."/>
            <person name="Kamoun S."/>
            <person name="Kyung K."/>
            <person name="Meijer H."/>
            <person name="Minx P."/>
            <person name="Morris P."/>
            <person name="Nelson J."/>
            <person name="Phuntumart V."/>
            <person name="Qutob D."/>
            <person name="Rehmany A."/>
            <person name="Rougon-Cardoso A."/>
            <person name="Ryden P."/>
            <person name="Torto-Alalibo T."/>
            <person name="Studholme D."/>
            <person name="Wang Y."/>
            <person name="Win J."/>
            <person name="Wood J."/>
            <person name="Clifton S.W."/>
            <person name="Rogers J."/>
            <person name="Van den Ackerveken G."/>
            <person name="Jones J.D."/>
            <person name="McDowell J.M."/>
            <person name="Beynon J."/>
            <person name="Tyler B.M."/>
        </authorList>
    </citation>
    <scope>NUCLEOTIDE SEQUENCE [LARGE SCALE GENOMIC DNA]</scope>
    <source>
        <strain evidence="2">Emoy2</strain>
    </source>
</reference>
<name>M4C4V1_HYAAE</name>
<dbReference type="AlphaFoldDB" id="M4C4V1"/>
<dbReference type="InParanoid" id="M4C4V1"/>
<dbReference type="VEuPathDB" id="FungiDB:HpaG814121"/>
<protein>
    <submittedName>
        <fullName evidence="1">Uncharacterized protein</fullName>
    </submittedName>
</protein>
<reference evidence="1" key="2">
    <citation type="submission" date="2015-06" db="UniProtKB">
        <authorList>
            <consortium name="EnsemblProtists"/>
        </authorList>
    </citation>
    <scope>IDENTIFICATION</scope>
    <source>
        <strain evidence="1">Emoy2</strain>
    </source>
</reference>
<dbReference type="EnsemblProtists" id="HpaT814121">
    <property type="protein sequence ID" value="HpaP814121"/>
    <property type="gene ID" value="HpaG814121"/>
</dbReference>
<organism evidence="1 2">
    <name type="scientific">Hyaloperonospora arabidopsidis (strain Emoy2)</name>
    <name type="common">Downy mildew agent</name>
    <name type="synonym">Peronospora arabidopsidis</name>
    <dbReference type="NCBI Taxonomy" id="559515"/>
    <lineage>
        <taxon>Eukaryota</taxon>
        <taxon>Sar</taxon>
        <taxon>Stramenopiles</taxon>
        <taxon>Oomycota</taxon>
        <taxon>Peronosporomycetes</taxon>
        <taxon>Peronosporales</taxon>
        <taxon>Peronosporaceae</taxon>
        <taxon>Hyaloperonospora</taxon>
    </lineage>
</organism>